<dbReference type="EMBL" id="CAHIKZ030000679">
    <property type="protein sequence ID" value="CAE1232980.1"/>
    <property type="molecule type" value="Genomic_DNA"/>
</dbReference>
<organism evidence="3 4">
    <name type="scientific">Acanthosepion pharaonis</name>
    <name type="common">Pharaoh cuttlefish</name>
    <name type="synonym">Sepia pharaonis</name>
    <dbReference type="NCBI Taxonomy" id="158019"/>
    <lineage>
        <taxon>Eukaryota</taxon>
        <taxon>Metazoa</taxon>
        <taxon>Spiralia</taxon>
        <taxon>Lophotrochozoa</taxon>
        <taxon>Mollusca</taxon>
        <taxon>Cephalopoda</taxon>
        <taxon>Coleoidea</taxon>
        <taxon>Decapodiformes</taxon>
        <taxon>Sepiida</taxon>
        <taxon>Sepiina</taxon>
        <taxon>Sepiidae</taxon>
        <taxon>Acanthosepion</taxon>
    </lineage>
</organism>
<dbReference type="AlphaFoldDB" id="A0A812BMG4"/>
<dbReference type="GO" id="GO:0000124">
    <property type="term" value="C:SAGA complex"/>
    <property type="evidence" value="ECO:0007669"/>
    <property type="project" value="TreeGrafter"/>
</dbReference>
<dbReference type="GO" id="GO:0035267">
    <property type="term" value="C:NuA4 histone acetyltransferase complex"/>
    <property type="evidence" value="ECO:0007669"/>
    <property type="project" value="TreeGrafter"/>
</dbReference>
<evidence type="ECO:0000313" key="4">
    <source>
        <dbReference type="Proteomes" id="UP000597762"/>
    </source>
</evidence>
<dbReference type="InterPro" id="IPR036940">
    <property type="entry name" value="PI3/4_kinase_cat_sf"/>
</dbReference>
<dbReference type="GO" id="GO:0006355">
    <property type="term" value="P:regulation of DNA-templated transcription"/>
    <property type="evidence" value="ECO:0007669"/>
    <property type="project" value="TreeGrafter"/>
</dbReference>
<dbReference type="Pfam" id="PF00454">
    <property type="entry name" value="PI3_PI4_kinase"/>
    <property type="match status" value="1"/>
</dbReference>
<dbReference type="PANTHER" id="PTHR11139:SF1">
    <property type="entry name" value="TRANSFORMATION_TRANSCRIPTION DOMAIN-ASSOCIATED PROTEIN"/>
    <property type="match status" value="1"/>
</dbReference>
<dbReference type="OrthoDB" id="5570127at2759"/>
<dbReference type="InterPro" id="IPR003152">
    <property type="entry name" value="FATC_dom"/>
</dbReference>
<dbReference type="GO" id="GO:0005634">
    <property type="term" value="C:nucleus"/>
    <property type="evidence" value="ECO:0007669"/>
    <property type="project" value="TreeGrafter"/>
</dbReference>
<dbReference type="SMART" id="SM01343">
    <property type="entry name" value="FATC"/>
    <property type="match status" value="1"/>
</dbReference>
<dbReference type="InterPro" id="IPR000403">
    <property type="entry name" value="PI3/4_kinase_cat_dom"/>
</dbReference>
<dbReference type="GO" id="GO:0006281">
    <property type="term" value="P:DNA repair"/>
    <property type="evidence" value="ECO:0007669"/>
    <property type="project" value="TreeGrafter"/>
</dbReference>
<feature type="domain" description="PI3K/PI4K catalytic" evidence="1">
    <location>
        <begin position="1"/>
        <end position="239"/>
    </location>
</feature>
<dbReference type="CDD" id="cd05163">
    <property type="entry name" value="PIKK_TRRAP"/>
    <property type="match status" value="1"/>
</dbReference>
<dbReference type="Proteomes" id="UP000597762">
    <property type="component" value="Unassembled WGS sequence"/>
</dbReference>
<dbReference type="SMART" id="SM00146">
    <property type="entry name" value="PI3Kc"/>
    <property type="match status" value="1"/>
</dbReference>
<dbReference type="PANTHER" id="PTHR11139">
    <property type="entry name" value="ATAXIA TELANGIECTASIA MUTATED ATM -RELATED"/>
    <property type="match status" value="1"/>
</dbReference>
<dbReference type="InterPro" id="IPR011009">
    <property type="entry name" value="Kinase-like_dom_sf"/>
</dbReference>
<proteinExistence type="predicted"/>
<dbReference type="Gene3D" id="1.10.1070.11">
    <property type="entry name" value="Phosphatidylinositol 3-/4-kinase, catalytic domain"/>
    <property type="match status" value="1"/>
</dbReference>
<name>A0A812BMG4_ACAPH</name>
<dbReference type="InterPro" id="IPR050517">
    <property type="entry name" value="DDR_Repair_Kinase"/>
</dbReference>
<dbReference type="Pfam" id="PF02260">
    <property type="entry name" value="FATC"/>
    <property type="match status" value="1"/>
</dbReference>
<gene>
    <name evidence="3" type="ORF">SPHA_18787</name>
</gene>
<dbReference type="SUPFAM" id="SSF56112">
    <property type="entry name" value="Protein kinase-like (PK-like)"/>
    <property type="match status" value="1"/>
</dbReference>
<keyword evidence="4" id="KW-1185">Reference proteome</keyword>
<evidence type="ECO:0000259" key="1">
    <source>
        <dbReference type="PROSITE" id="PS50290"/>
    </source>
</evidence>
<feature type="domain" description="FATC" evidence="2">
    <location>
        <begin position="243"/>
        <end position="275"/>
    </location>
</feature>
<evidence type="ECO:0000259" key="2">
    <source>
        <dbReference type="PROSITE" id="PS51190"/>
    </source>
</evidence>
<dbReference type="PROSITE" id="PS51190">
    <property type="entry name" value="FATC"/>
    <property type="match status" value="1"/>
</dbReference>
<protein>
    <submittedName>
        <fullName evidence="3">TRRAP</fullName>
    </submittedName>
</protein>
<dbReference type="PROSITE" id="PS50290">
    <property type="entry name" value="PI3_4_KINASE_3"/>
    <property type="match status" value="1"/>
</dbReference>
<reference evidence="3" key="1">
    <citation type="submission" date="2021-01" db="EMBL/GenBank/DDBJ databases">
        <authorList>
            <person name="Li R."/>
            <person name="Bekaert M."/>
        </authorList>
    </citation>
    <scope>NUCLEOTIDE SEQUENCE</scope>
    <source>
        <strain evidence="3">Farmed</strain>
    </source>
</reference>
<evidence type="ECO:0000313" key="3">
    <source>
        <dbReference type="EMBL" id="CAE1232980.1"/>
    </source>
</evidence>
<accession>A0A812BMG4</accession>
<comment type="caution">
    <text evidence="3">The sequence shown here is derived from an EMBL/GenBank/DDBJ whole genome shotgun (WGS) entry which is preliminary data.</text>
</comment>
<sequence length="275" mass="31241">MRLVEDNPAAISLQDIFKQRCLKRGIEHDAPIARYYERLATVQARGSQASHQVLRDILKDVQANMVPRGLLKEWVLHTFPDATDYWTFRKTFTIQLALMGFAEFTLHLTRMNPDMMYLHQDCGFLNISYFKFDVDDQTGELEANRPVPFRLTPNIAEFLTSTGVTGPLTASMVAAARCLIHQQYKVPNFLRAILRDEYITWHKKKQEETSPGTMPPAMEGDLLVSMVNKAVSAITTRLNNLATFEGAESKVSTLVAAANSHDNLCRMDPAWHPWL</sequence>